<keyword evidence="3 5" id="KW-0413">Isomerase</keyword>
<accession>A0ABW5Q476</accession>
<reference evidence="8" key="1">
    <citation type="journal article" date="2019" name="Int. J. Syst. Evol. Microbiol.">
        <title>The Global Catalogue of Microorganisms (GCM) 10K type strain sequencing project: providing services to taxonomists for standard genome sequencing and annotation.</title>
        <authorList>
            <consortium name="The Broad Institute Genomics Platform"/>
            <consortium name="The Broad Institute Genome Sequencing Center for Infectious Disease"/>
            <person name="Wu L."/>
            <person name="Ma J."/>
        </authorList>
    </citation>
    <scope>NUCLEOTIDE SEQUENCE [LARGE SCALE GENOMIC DNA]</scope>
    <source>
        <strain evidence="8">TISTR 1858</strain>
    </source>
</reference>
<dbReference type="InterPro" id="IPR018496">
    <property type="entry name" value="PsdUridine_synth_RsuA/RluB_CS"/>
</dbReference>
<dbReference type="PANTHER" id="PTHR47683:SF4">
    <property type="entry name" value="PSEUDOURIDINE SYNTHASE"/>
    <property type="match status" value="1"/>
</dbReference>
<dbReference type="InterPro" id="IPR000748">
    <property type="entry name" value="PsdUridine_synth_RsuA/RluB/E/F"/>
</dbReference>
<dbReference type="InterPro" id="IPR042092">
    <property type="entry name" value="PsdUridine_s_RsuA/RluB/E/F_cat"/>
</dbReference>
<proteinExistence type="inferred from homology"/>
<evidence type="ECO:0000256" key="5">
    <source>
        <dbReference type="RuleBase" id="RU003887"/>
    </source>
</evidence>
<dbReference type="InterPro" id="IPR020094">
    <property type="entry name" value="TruA/RsuA/RluB/E/F_N"/>
</dbReference>
<evidence type="ECO:0000313" key="7">
    <source>
        <dbReference type="EMBL" id="MFD2630472.1"/>
    </source>
</evidence>
<dbReference type="Pfam" id="PF00849">
    <property type="entry name" value="PseudoU_synth_2"/>
    <property type="match status" value="1"/>
</dbReference>
<dbReference type="Gene3D" id="3.30.70.1560">
    <property type="entry name" value="Alpha-L RNA-binding motif"/>
    <property type="match status" value="1"/>
</dbReference>
<dbReference type="SUPFAM" id="SSF55174">
    <property type="entry name" value="Alpha-L RNA-binding motif"/>
    <property type="match status" value="1"/>
</dbReference>
<dbReference type="InterPro" id="IPR002942">
    <property type="entry name" value="S4_RNA-bd"/>
</dbReference>
<evidence type="ECO:0000256" key="2">
    <source>
        <dbReference type="ARBA" id="ARBA00022884"/>
    </source>
</evidence>
<dbReference type="CDD" id="cd00165">
    <property type="entry name" value="S4"/>
    <property type="match status" value="1"/>
</dbReference>
<evidence type="ECO:0000256" key="4">
    <source>
        <dbReference type="PROSITE-ProRule" id="PRU00182"/>
    </source>
</evidence>
<comment type="similarity">
    <text evidence="1 5">Belongs to the pseudouridine synthase RsuA family.</text>
</comment>
<feature type="domain" description="RNA-binding S4" evidence="6">
    <location>
        <begin position="1"/>
        <end position="61"/>
    </location>
</feature>
<protein>
    <recommendedName>
        <fullName evidence="5">Pseudouridine synthase</fullName>
        <ecNumber evidence="5">5.4.99.-</ecNumber>
    </recommendedName>
</protein>
<organism evidence="7 8">
    <name type="scientific">Oceanobacillus kapialis</name>
    <dbReference type="NCBI Taxonomy" id="481353"/>
    <lineage>
        <taxon>Bacteria</taxon>
        <taxon>Bacillati</taxon>
        <taxon>Bacillota</taxon>
        <taxon>Bacilli</taxon>
        <taxon>Bacillales</taxon>
        <taxon>Bacillaceae</taxon>
        <taxon>Oceanobacillus</taxon>
    </lineage>
</organism>
<dbReference type="PROSITE" id="PS01149">
    <property type="entry name" value="PSI_RSU"/>
    <property type="match status" value="1"/>
</dbReference>
<dbReference type="SMART" id="SM00363">
    <property type="entry name" value="S4"/>
    <property type="match status" value="1"/>
</dbReference>
<comment type="caution">
    <text evidence="7">The sequence shown here is derived from an EMBL/GenBank/DDBJ whole genome shotgun (WGS) entry which is preliminary data.</text>
</comment>
<dbReference type="NCBIfam" id="TIGR00093">
    <property type="entry name" value="pseudouridine synthase"/>
    <property type="match status" value="1"/>
</dbReference>
<dbReference type="Proteomes" id="UP001597451">
    <property type="component" value="Unassembled WGS sequence"/>
</dbReference>
<keyword evidence="2 4" id="KW-0694">RNA-binding</keyword>
<dbReference type="Gene3D" id="3.10.290.10">
    <property type="entry name" value="RNA-binding S4 domain"/>
    <property type="match status" value="1"/>
</dbReference>
<dbReference type="InterPro" id="IPR036986">
    <property type="entry name" value="S4_RNA-bd_sf"/>
</dbReference>
<dbReference type="SUPFAM" id="SSF55120">
    <property type="entry name" value="Pseudouridine synthase"/>
    <property type="match status" value="1"/>
</dbReference>
<keyword evidence="8" id="KW-1185">Reference proteome</keyword>
<dbReference type="CDD" id="cd02553">
    <property type="entry name" value="PseudoU_synth_RsuA"/>
    <property type="match status" value="1"/>
</dbReference>
<dbReference type="InterPro" id="IPR050343">
    <property type="entry name" value="RsuA_PseudoU_synthase"/>
</dbReference>
<gene>
    <name evidence="7" type="ORF">ACFSUN_16975</name>
</gene>
<dbReference type="PROSITE" id="PS50889">
    <property type="entry name" value="S4"/>
    <property type="match status" value="1"/>
</dbReference>
<dbReference type="InterPro" id="IPR020103">
    <property type="entry name" value="PsdUridine_synth_cat_dom_sf"/>
</dbReference>
<dbReference type="GO" id="GO:0016853">
    <property type="term" value="F:isomerase activity"/>
    <property type="evidence" value="ECO:0007669"/>
    <property type="project" value="UniProtKB-KW"/>
</dbReference>
<dbReference type="EMBL" id="JBHUMX010000043">
    <property type="protein sequence ID" value="MFD2630472.1"/>
    <property type="molecule type" value="Genomic_DNA"/>
</dbReference>
<evidence type="ECO:0000313" key="8">
    <source>
        <dbReference type="Proteomes" id="UP001597451"/>
    </source>
</evidence>
<dbReference type="RefSeq" id="WP_379563763.1">
    <property type="nucleotide sequence ID" value="NZ_CP085256.1"/>
</dbReference>
<dbReference type="EC" id="5.4.99.-" evidence="5"/>
<dbReference type="Pfam" id="PF01479">
    <property type="entry name" value="S4"/>
    <property type="match status" value="1"/>
</dbReference>
<dbReference type="InterPro" id="IPR006145">
    <property type="entry name" value="PsdUridine_synth_RsuA/RluA"/>
</dbReference>
<name>A0ABW5Q476_9BACI</name>
<sequence length="239" mass="27100">MRVDKLLSNSGYGSRKEVKSLLKAKTVTVNGHVIRDGKIQIDPDTDKIEVNRKEVNYEKYIYLMMNKPPGYLSATKDAHDQTVIDLLSGEAKRFEPFPVGRLDKDTEGLLLLTNDGQLAHELTSPKKDVKKEYAATIDGEVTEEHIKLFQEGITLKDGYHARPAGLEVIKNGEPSEVLVTITEGKFHQVKRMFEAVNRKVLYLKRLKMGELHLDASLGLGEYRVLTQEEKNYCLSMRPK</sequence>
<dbReference type="Gene3D" id="3.30.70.580">
    <property type="entry name" value="Pseudouridine synthase I, catalytic domain, N-terminal subdomain"/>
    <property type="match status" value="1"/>
</dbReference>
<dbReference type="PANTHER" id="PTHR47683">
    <property type="entry name" value="PSEUDOURIDINE SYNTHASE FAMILY PROTEIN-RELATED"/>
    <property type="match status" value="1"/>
</dbReference>
<evidence type="ECO:0000259" key="6">
    <source>
        <dbReference type="SMART" id="SM00363"/>
    </source>
</evidence>
<evidence type="ECO:0000256" key="3">
    <source>
        <dbReference type="ARBA" id="ARBA00023235"/>
    </source>
</evidence>
<evidence type="ECO:0000256" key="1">
    <source>
        <dbReference type="ARBA" id="ARBA00008348"/>
    </source>
</evidence>